<dbReference type="Proteomes" id="UP000192247">
    <property type="component" value="Unassembled WGS sequence"/>
</dbReference>
<comment type="similarity">
    <text evidence="2 4">Belongs to the acetyltransferase family. GNA1 subfamily.</text>
</comment>
<gene>
    <name evidence="6" type="ORF">BIW11_12606</name>
</gene>
<dbReference type="GO" id="GO:0004343">
    <property type="term" value="F:glucosamine 6-phosphate N-acetyltransferase activity"/>
    <property type="evidence" value="ECO:0007669"/>
    <property type="project" value="UniProtKB-UniRule"/>
</dbReference>
<dbReference type="InterPro" id="IPR016181">
    <property type="entry name" value="Acyl_CoA_acyltransferase"/>
</dbReference>
<dbReference type="Pfam" id="PF00583">
    <property type="entry name" value="Acetyltransf_1"/>
    <property type="match status" value="1"/>
</dbReference>
<dbReference type="CDD" id="cd04301">
    <property type="entry name" value="NAT_SF"/>
    <property type="match status" value="1"/>
</dbReference>
<dbReference type="PANTHER" id="PTHR13355:SF11">
    <property type="entry name" value="GLUCOSAMINE 6-PHOSPHATE N-ACETYLTRANSFERASE"/>
    <property type="match status" value="1"/>
</dbReference>
<sequence length="108" mass="12460">MKAIKDHYFVTVMEDTVTSKIIAMSSLAIELKFIHNCGLRGRLEDVVVHEAYRGKYLGKAMVRVIIQLARRIGCYKLTLDCKDKYITFYESMGFQCEPENSNTLAIRF</sequence>
<dbReference type="SUPFAM" id="SSF55729">
    <property type="entry name" value="Acyl-CoA N-acyltransferases (Nat)"/>
    <property type="match status" value="1"/>
</dbReference>
<dbReference type="AlphaFoldDB" id="A0A1V9X5N5"/>
<dbReference type="GO" id="GO:0006048">
    <property type="term" value="P:UDP-N-acetylglucosamine biosynthetic process"/>
    <property type="evidence" value="ECO:0007669"/>
    <property type="project" value="UniProtKB-UniRule"/>
</dbReference>
<keyword evidence="7" id="KW-1185">Reference proteome</keyword>
<accession>A0A1V9X5N5</accession>
<dbReference type="InterPro" id="IPR000182">
    <property type="entry name" value="GNAT_dom"/>
</dbReference>
<dbReference type="InParanoid" id="A0A1V9X5N5"/>
<dbReference type="Gene3D" id="3.40.630.30">
    <property type="match status" value="1"/>
</dbReference>
<keyword evidence="4" id="KW-0012">Acyltransferase</keyword>
<evidence type="ECO:0000313" key="7">
    <source>
        <dbReference type="Proteomes" id="UP000192247"/>
    </source>
</evidence>
<evidence type="ECO:0000256" key="2">
    <source>
        <dbReference type="ARBA" id="ARBA00006048"/>
    </source>
</evidence>
<organism evidence="6 7">
    <name type="scientific">Tropilaelaps mercedesae</name>
    <dbReference type="NCBI Taxonomy" id="418985"/>
    <lineage>
        <taxon>Eukaryota</taxon>
        <taxon>Metazoa</taxon>
        <taxon>Ecdysozoa</taxon>
        <taxon>Arthropoda</taxon>
        <taxon>Chelicerata</taxon>
        <taxon>Arachnida</taxon>
        <taxon>Acari</taxon>
        <taxon>Parasitiformes</taxon>
        <taxon>Mesostigmata</taxon>
        <taxon>Gamasina</taxon>
        <taxon>Dermanyssoidea</taxon>
        <taxon>Laelapidae</taxon>
        <taxon>Tropilaelaps</taxon>
    </lineage>
</organism>
<name>A0A1V9X5N5_9ACAR</name>
<dbReference type="UniPathway" id="UPA00113">
    <property type="reaction ID" value="UER00529"/>
</dbReference>
<dbReference type="STRING" id="418985.A0A1V9X5N5"/>
<evidence type="ECO:0000256" key="3">
    <source>
        <dbReference type="ARBA" id="ARBA00048964"/>
    </source>
</evidence>
<comment type="catalytic activity">
    <reaction evidence="3 4">
        <text>D-glucosamine 6-phosphate + acetyl-CoA = N-acetyl-D-glucosamine 6-phosphate + CoA + H(+)</text>
        <dbReference type="Rhea" id="RHEA:10292"/>
        <dbReference type="ChEBI" id="CHEBI:15378"/>
        <dbReference type="ChEBI" id="CHEBI:57287"/>
        <dbReference type="ChEBI" id="CHEBI:57288"/>
        <dbReference type="ChEBI" id="CHEBI:57513"/>
        <dbReference type="ChEBI" id="CHEBI:58725"/>
        <dbReference type="EC" id="2.3.1.4"/>
    </reaction>
</comment>
<feature type="domain" description="N-acetyltransferase" evidence="5">
    <location>
        <begin position="1"/>
        <end position="108"/>
    </location>
</feature>
<evidence type="ECO:0000313" key="6">
    <source>
        <dbReference type="EMBL" id="OQR68900.1"/>
    </source>
</evidence>
<dbReference type="InterPro" id="IPR039143">
    <property type="entry name" value="GNPNAT1-like"/>
</dbReference>
<keyword evidence="4 6" id="KW-0808">Transferase</keyword>
<dbReference type="OrthoDB" id="10039976at2759"/>
<proteinExistence type="inferred from homology"/>
<comment type="caution">
    <text evidence="6">The sequence shown here is derived from an EMBL/GenBank/DDBJ whole genome shotgun (WGS) entry which is preliminary data.</text>
</comment>
<dbReference type="EMBL" id="MNPL01023021">
    <property type="protein sequence ID" value="OQR68900.1"/>
    <property type="molecule type" value="Genomic_DNA"/>
</dbReference>
<evidence type="ECO:0000256" key="4">
    <source>
        <dbReference type="RuleBase" id="RU365086"/>
    </source>
</evidence>
<comment type="pathway">
    <text evidence="1 4">Nucleotide-sugar biosynthesis; UDP-N-acetyl-alpha-D-glucosamine biosynthesis; N-acetyl-alpha-D-glucosamine 1-phosphate from alpha-D-glucosamine 6-phosphate (route I): step 1/2.</text>
</comment>
<evidence type="ECO:0000259" key="5">
    <source>
        <dbReference type="PROSITE" id="PS51186"/>
    </source>
</evidence>
<dbReference type="PANTHER" id="PTHR13355">
    <property type="entry name" value="GLUCOSAMINE 6-PHOSPHATE N-ACETYLTRANSFERASE"/>
    <property type="match status" value="1"/>
</dbReference>
<dbReference type="PROSITE" id="PS51186">
    <property type="entry name" value="GNAT"/>
    <property type="match status" value="1"/>
</dbReference>
<protein>
    <recommendedName>
        <fullName evidence="4">Glucosamine 6-phosphate N-acetyltransferase</fullName>
        <ecNumber evidence="4">2.3.1.4</ecNumber>
    </recommendedName>
</protein>
<evidence type="ECO:0000256" key="1">
    <source>
        <dbReference type="ARBA" id="ARBA00004832"/>
    </source>
</evidence>
<dbReference type="EC" id="2.3.1.4" evidence="4"/>
<reference evidence="6 7" key="1">
    <citation type="journal article" date="2017" name="Gigascience">
        <title>Draft genome of the honey bee ectoparasitic mite, Tropilaelaps mercedesae, is shaped by the parasitic life history.</title>
        <authorList>
            <person name="Dong X."/>
            <person name="Armstrong S.D."/>
            <person name="Xia D."/>
            <person name="Makepeace B.L."/>
            <person name="Darby A.C."/>
            <person name="Kadowaki T."/>
        </authorList>
    </citation>
    <scope>NUCLEOTIDE SEQUENCE [LARGE SCALE GENOMIC DNA]</scope>
    <source>
        <strain evidence="6">Wuxi-XJTLU</strain>
    </source>
</reference>